<dbReference type="GO" id="GO:0030246">
    <property type="term" value="F:carbohydrate binding"/>
    <property type="evidence" value="ECO:0007669"/>
    <property type="project" value="InterPro"/>
</dbReference>
<organism evidence="11 12">
    <name type="scientific">Micromonospora arborensis</name>
    <dbReference type="NCBI Taxonomy" id="2116518"/>
    <lineage>
        <taxon>Bacteria</taxon>
        <taxon>Bacillati</taxon>
        <taxon>Actinomycetota</taxon>
        <taxon>Actinomycetes</taxon>
        <taxon>Micromonosporales</taxon>
        <taxon>Micromonosporaceae</taxon>
        <taxon>Micromonospora</taxon>
    </lineage>
</organism>
<dbReference type="InterPro" id="IPR052176">
    <property type="entry name" value="Glycosyl_Hydrlase_43_Enz"/>
</dbReference>
<dbReference type="PANTHER" id="PTHR43772:SF2">
    <property type="entry name" value="PUTATIVE (AFU_ORTHOLOGUE AFUA_2G04480)-RELATED"/>
    <property type="match status" value="1"/>
</dbReference>
<keyword evidence="2" id="KW-0858">Xylan degradation</keyword>
<dbReference type="InterPro" id="IPR008979">
    <property type="entry name" value="Galactose-bd-like_sf"/>
</dbReference>
<keyword evidence="12" id="KW-1185">Reference proteome</keyword>
<dbReference type="SUPFAM" id="SSF75005">
    <property type="entry name" value="Arabinanase/levansucrase/invertase"/>
    <property type="match status" value="1"/>
</dbReference>
<comment type="caution">
    <text evidence="11">The sequence shown here is derived from an EMBL/GenBank/DDBJ whole genome shotgun (WGS) entry which is preliminary data.</text>
</comment>
<dbReference type="EMBL" id="PYBV01000046">
    <property type="protein sequence ID" value="PYC65440.1"/>
    <property type="molecule type" value="Genomic_DNA"/>
</dbReference>
<evidence type="ECO:0000256" key="4">
    <source>
        <dbReference type="ARBA" id="ARBA00022801"/>
    </source>
</evidence>
<dbReference type="CDD" id="cd18618">
    <property type="entry name" value="GH43_Xsa43E-like"/>
    <property type="match status" value="1"/>
</dbReference>
<keyword evidence="5" id="KW-0119">Carbohydrate metabolism</keyword>
<dbReference type="GO" id="GO:0045493">
    <property type="term" value="P:xylan catabolic process"/>
    <property type="evidence" value="ECO:0007669"/>
    <property type="project" value="UniProtKB-KW"/>
</dbReference>
<keyword evidence="2" id="KW-0624">Polysaccharide degradation</keyword>
<comment type="similarity">
    <text evidence="1">Belongs to the glycosyl hydrolase 43 family.</text>
</comment>
<dbReference type="CDD" id="cd04084">
    <property type="entry name" value="CBM6_xylanase-like"/>
    <property type="match status" value="1"/>
</dbReference>
<dbReference type="GO" id="GO:0004553">
    <property type="term" value="F:hydrolase activity, hydrolyzing O-glycosyl compounds"/>
    <property type="evidence" value="ECO:0007669"/>
    <property type="project" value="InterPro"/>
</dbReference>
<keyword evidence="9" id="KW-0472">Membrane</keyword>
<dbReference type="PROSITE" id="PS51175">
    <property type="entry name" value="CBM6"/>
    <property type="match status" value="1"/>
</dbReference>
<evidence type="ECO:0000256" key="7">
    <source>
        <dbReference type="PIRSR" id="PIRSR606710-1"/>
    </source>
</evidence>
<dbReference type="SMART" id="SM00606">
    <property type="entry name" value="CBD_IV"/>
    <property type="match status" value="1"/>
</dbReference>
<dbReference type="InterPro" id="IPR023296">
    <property type="entry name" value="Glyco_hydro_beta-prop_sf"/>
</dbReference>
<dbReference type="InterPro" id="IPR005084">
    <property type="entry name" value="CBM6"/>
</dbReference>
<evidence type="ECO:0000256" key="6">
    <source>
        <dbReference type="ARBA" id="ARBA00023295"/>
    </source>
</evidence>
<reference evidence="11 12" key="1">
    <citation type="submission" date="2018-03" db="EMBL/GenBank/DDBJ databases">
        <title>Bioinformatic expansion and discovery of thiopeptide antibiotics.</title>
        <authorList>
            <person name="Schwalen C.J."/>
            <person name="Hudson G.A."/>
            <person name="Mitchell D.A."/>
        </authorList>
    </citation>
    <scope>NUCLEOTIDE SEQUENCE [LARGE SCALE GENOMIC DNA]</scope>
    <source>
        <strain evidence="11 12">NRRL 8041</strain>
    </source>
</reference>
<keyword evidence="9" id="KW-0812">Transmembrane</keyword>
<dbReference type="Gene3D" id="2.60.120.260">
    <property type="entry name" value="Galactose-binding domain-like"/>
    <property type="match status" value="2"/>
</dbReference>
<dbReference type="AlphaFoldDB" id="A0A318NGB1"/>
<evidence type="ECO:0000256" key="5">
    <source>
        <dbReference type="ARBA" id="ARBA00023277"/>
    </source>
</evidence>
<keyword evidence="4 11" id="KW-0378">Hydrolase</keyword>
<name>A0A318NGB1_9ACTN</name>
<feature type="transmembrane region" description="Helical" evidence="9">
    <location>
        <begin position="45"/>
        <end position="63"/>
    </location>
</feature>
<proteinExistence type="inferred from homology"/>
<dbReference type="PANTHER" id="PTHR43772">
    <property type="entry name" value="ENDO-1,4-BETA-XYLANASE"/>
    <property type="match status" value="1"/>
</dbReference>
<dbReference type="Pfam" id="PF04616">
    <property type="entry name" value="Glyco_hydro_43"/>
    <property type="match status" value="1"/>
</dbReference>
<keyword evidence="9" id="KW-1133">Transmembrane helix</keyword>
<evidence type="ECO:0000313" key="11">
    <source>
        <dbReference type="EMBL" id="PYC65440.1"/>
    </source>
</evidence>
<dbReference type="OrthoDB" id="9758923at2"/>
<dbReference type="Gene3D" id="2.115.10.20">
    <property type="entry name" value="Glycosyl hydrolase domain, family 43"/>
    <property type="match status" value="1"/>
</dbReference>
<sequence length="643" mass="67703">MPRSAARPIADTGQRQLVAADNSLGVIVKVARQTTTRTNRGSRRAVAWLASLLCVLALAPATAAKADNPIVQHIYTADPAPLVHNGRVYLYTGHDEDGSTYFTMREWRVWSSADMVNWTDHGSPMSLATFAWADANAWAGQVIARNGKFYWYVPVRQRSNGQMVIGVGVADSPTGPFRDAIGRPLVGNGEIDPTVFVDDDGQAYLYWGNPGLWYVRLNADMISFSGSATRIPLTTAGFGTRTGNASRPTLYEEGPWVFKRNGVYYNVFAAECCSEFIAYSTAPGPTGPWTYRGTIMSRQGSSFTNHAGVIDFNGGSYFFYHNGALPGGGGYTRSVAVEKFTYNSNGTFPTINMSTTGAPQVGTLNPYVRQEAETIAWGSGIETEASSEGGMNVGWIENGDSIKVKGVAFGAGATSFTARVASATSGGRIEVRLDSASGPVVGTCTVGGTGGWQNWTNTTCAVSGATGTHDLYLRFAGGSGTLFNINWWQFNGSTGAGGNVLTNGDVENGTTGWGLHGSGTLARNTTVAHGGSGSLSITGRTAAWNGPSQDVTSKLTNGKSYTTSVWVRAQSGTPSAKATLSLTANGTTNYLQLTPAAGVSVNGWTQLTGTATVSWSGTLSSASFYVETAAGTDSLLVDDASFQ</sequence>
<feature type="domain" description="CBM6" evidence="10">
    <location>
        <begin position="368"/>
        <end position="491"/>
    </location>
</feature>
<feature type="active site" description="Proton donor" evidence="7">
    <location>
        <position position="253"/>
    </location>
</feature>
<feature type="site" description="Important for catalytic activity, responsible for pKa modulation of the active site Glu and correct orientation of both the proton donor and substrate" evidence="8">
    <location>
        <position position="192"/>
    </location>
</feature>
<evidence type="ECO:0000256" key="2">
    <source>
        <dbReference type="ARBA" id="ARBA00022651"/>
    </source>
</evidence>
<dbReference type="Pfam" id="PF03422">
    <property type="entry name" value="CBM_6"/>
    <property type="match status" value="1"/>
</dbReference>
<evidence type="ECO:0000256" key="8">
    <source>
        <dbReference type="PIRSR" id="PIRSR606710-2"/>
    </source>
</evidence>
<dbReference type="SUPFAM" id="SSF49785">
    <property type="entry name" value="Galactose-binding domain-like"/>
    <property type="match status" value="2"/>
</dbReference>
<evidence type="ECO:0000313" key="12">
    <source>
        <dbReference type="Proteomes" id="UP000248333"/>
    </source>
</evidence>
<evidence type="ECO:0000256" key="1">
    <source>
        <dbReference type="ARBA" id="ARBA00009865"/>
    </source>
</evidence>
<dbReference type="InterPro" id="IPR003305">
    <property type="entry name" value="CenC_carb-bd"/>
</dbReference>
<evidence type="ECO:0000256" key="3">
    <source>
        <dbReference type="ARBA" id="ARBA00022729"/>
    </source>
</evidence>
<dbReference type="InterPro" id="IPR006710">
    <property type="entry name" value="Glyco_hydro_43"/>
</dbReference>
<dbReference type="InterPro" id="IPR006584">
    <property type="entry name" value="Cellulose-bd_IV"/>
</dbReference>
<feature type="active site" description="Proton acceptor" evidence="7">
    <location>
        <position position="78"/>
    </location>
</feature>
<keyword evidence="3" id="KW-0732">Signal</keyword>
<gene>
    <name evidence="11" type="ORF">C7C45_29215</name>
</gene>
<accession>A0A318NGB1</accession>
<keyword evidence="6" id="KW-0326">Glycosidase</keyword>
<evidence type="ECO:0000259" key="10">
    <source>
        <dbReference type="PROSITE" id="PS51175"/>
    </source>
</evidence>
<evidence type="ECO:0000256" key="9">
    <source>
        <dbReference type="SAM" id="Phobius"/>
    </source>
</evidence>
<dbReference type="Proteomes" id="UP000248333">
    <property type="component" value="Unassembled WGS sequence"/>
</dbReference>
<dbReference type="Pfam" id="PF02018">
    <property type="entry name" value="CBM_4_9"/>
    <property type="match status" value="1"/>
</dbReference>
<protein>
    <submittedName>
        <fullName evidence="11">Glycoside hydrolase</fullName>
    </submittedName>
</protein>